<dbReference type="RefSeq" id="XP_030980788.1">
    <property type="nucleotide sequence ID" value="XM_031127187.1"/>
</dbReference>
<reference evidence="3" key="1">
    <citation type="journal article" date="2019" name="Mol. Biol. Evol.">
        <title>Blast fungal genomes show frequent chromosomal changes, gene gains and losses, and effector gene turnover.</title>
        <authorList>
            <person name="Gomez Luciano L.B."/>
            <person name="Jason Tsai I."/>
            <person name="Chuma I."/>
            <person name="Tosa Y."/>
            <person name="Chen Y.H."/>
            <person name="Li J.Y."/>
            <person name="Li M.Y."/>
            <person name="Jade Lu M.Y."/>
            <person name="Nakayashiki H."/>
            <person name="Li W.H."/>
        </authorList>
    </citation>
    <scope>NUCLEOTIDE SEQUENCE</scope>
    <source>
        <strain evidence="3">NI907</strain>
    </source>
</reference>
<feature type="region of interest" description="Disordered" evidence="1">
    <location>
        <begin position="13"/>
        <end position="49"/>
    </location>
</feature>
<feature type="region of interest" description="Disordered" evidence="1">
    <location>
        <begin position="95"/>
        <end position="115"/>
    </location>
</feature>
<keyword evidence="2" id="KW-1185">Reference proteome</keyword>
<dbReference type="GeneID" id="41962096"/>
<name>A0A6P8B0T3_PYRGI</name>
<feature type="compositionally biased region" description="Basic and acidic residues" evidence="1">
    <location>
        <begin position="95"/>
        <end position="104"/>
    </location>
</feature>
<organism evidence="2 3">
    <name type="scientific">Pyricularia grisea</name>
    <name type="common">Crabgrass-specific blast fungus</name>
    <name type="synonym">Magnaporthe grisea</name>
    <dbReference type="NCBI Taxonomy" id="148305"/>
    <lineage>
        <taxon>Eukaryota</taxon>
        <taxon>Fungi</taxon>
        <taxon>Dikarya</taxon>
        <taxon>Ascomycota</taxon>
        <taxon>Pezizomycotina</taxon>
        <taxon>Sordariomycetes</taxon>
        <taxon>Sordariomycetidae</taxon>
        <taxon>Magnaporthales</taxon>
        <taxon>Pyriculariaceae</taxon>
        <taxon>Pyricularia</taxon>
    </lineage>
</organism>
<dbReference type="AlphaFoldDB" id="A0A6P8B0T3"/>
<reference evidence="3" key="2">
    <citation type="submission" date="2019-10" db="EMBL/GenBank/DDBJ databases">
        <authorList>
            <consortium name="NCBI Genome Project"/>
        </authorList>
    </citation>
    <scope>NUCLEOTIDE SEQUENCE</scope>
    <source>
        <strain evidence="3">NI907</strain>
    </source>
</reference>
<reference evidence="3" key="3">
    <citation type="submission" date="2025-08" db="UniProtKB">
        <authorList>
            <consortium name="RefSeq"/>
        </authorList>
    </citation>
    <scope>IDENTIFICATION</scope>
    <source>
        <strain evidence="3">NI907</strain>
    </source>
</reference>
<evidence type="ECO:0000256" key="1">
    <source>
        <dbReference type="SAM" id="MobiDB-lite"/>
    </source>
</evidence>
<gene>
    <name evidence="3" type="ORF">PgNI_07171</name>
</gene>
<accession>A0A6P8B0T3</accession>
<protein>
    <submittedName>
        <fullName evidence="3">Uncharacterized protein</fullName>
    </submittedName>
</protein>
<evidence type="ECO:0000313" key="2">
    <source>
        <dbReference type="Proteomes" id="UP000515153"/>
    </source>
</evidence>
<dbReference type="Proteomes" id="UP000515153">
    <property type="component" value="Unplaced"/>
</dbReference>
<dbReference type="KEGG" id="pgri:PgNI_07171"/>
<proteinExistence type="predicted"/>
<sequence length="115" mass="12888">MIYWCIISQGTKKSKSPIGETAPLNETLIHESKQQGNSKGRTGLSGHHHCDVCGKSSPKSCRRKGHIVACEKHPDTWYSIYQSCVLCWTERKREATREEKERGAQRAARGEGTMG</sequence>
<evidence type="ECO:0000313" key="3">
    <source>
        <dbReference type="RefSeq" id="XP_030980788.1"/>
    </source>
</evidence>